<dbReference type="EC" id="2.7.11.1" evidence="2"/>
<comment type="caution">
    <text evidence="11">The sequence shown here is derived from an EMBL/GenBank/DDBJ whole genome shotgun (WGS) entry which is preliminary data.</text>
</comment>
<dbReference type="Proteomes" id="UP000823775">
    <property type="component" value="Unassembled WGS sequence"/>
</dbReference>
<sequence length="471" mass="52931">MEPRVGNKFRLGRKIGSGSFGEIYLGTNIQTNEEVAIKLENVKTKHPQLLYESKLYRILQGGTGIPNVRWFGVEGDYNVLVMDLLGPSLEDLFNFCSRKLSLKTVLMLADQMINRVEFVHSKSFLHRDIKPDNFLMGLGRRANQVYIIDFGLAKKYRDTSSHQHIPYRENKNLTGTARYASMNTHLGIEQSRRDDLESLGYVLMYFLRGSLPWQGLKAGNKKQKYEKISEKKVSTSIEALCRGYPTEFASYFHYCRSLRFEDKPDYAYLKRIFRDLFIREGFQFDYVFDWTILKYQQSQIAAPSRPLGPGAGTSSGMPPVIPNAERQTGEEERRQSADPSWRRSSGPLINAGGLSKQKSPIGNDSTSKDALLSSSTFLGRSSGSLRQGLVSGSRETFTMGNDTDPTHSRTPEASPATMHKISGGHRSSPLGGLSDPSRYASSGKNTSGIKNYESTLKGIETLHFDDEERAH</sequence>
<feature type="compositionally biased region" description="Polar residues" evidence="9">
    <location>
        <begin position="356"/>
        <end position="365"/>
    </location>
</feature>
<feature type="domain" description="Protein kinase" evidence="10">
    <location>
        <begin position="9"/>
        <end position="278"/>
    </location>
</feature>
<evidence type="ECO:0000313" key="12">
    <source>
        <dbReference type="Proteomes" id="UP000823775"/>
    </source>
</evidence>
<protein>
    <recommendedName>
        <fullName evidence="2">non-specific serine/threonine protein kinase</fullName>
        <ecNumber evidence="2">2.7.11.1</ecNumber>
    </recommendedName>
</protein>
<evidence type="ECO:0000259" key="10">
    <source>
        <dbReference type="PROSITE" id="PS50011"/>
    </source>
</evidence>
<feature type="compositionally biased region" description="Polar residues" evidence="9">
    <location>
        <begin position="393"/>
        <end position="403"/>
    </location>
</feature>
<keyword evidence="6 7" id="KW-0067">ATP-binding</keyword>
<dbReference type="EMBL" id="JACEIK010004681">
    <property type="protein sequence ID" value="MCD9646129.1"/>
    <property type="molecule type" value="Genomic_DNA"/>
</dbReference>
<keyword evidence="4 7" id="KW-0547">Nucleotide-binding</keyword>
<evidence type="ECO:0000256" key="4">
    <source>
        <dbReference type="ARBA" id="ARBA00022741"/>
    </source>
</evidence>
<comment type="similarity">
    <text evidence="1">Belongs to the protein kinase superfamily. CK1 Ser/Thr protein kinase family. Casein kinase I subfamily.</text>
</comment>
<dbReference type="InterPro" id="IPR000719">
    <property type="entry name" value="Prot_kinase_dom"/>
</dbReference>
<dbReference type="PROSITE" id="PS00108">
    <property type="entry name" value="PROTEIN_KINASE_ST"/>
    <property type="match status" value="1"/>
</dbReference>
<dbReference type="Gene3D" id="1.10.510.10">
    <property type="entry name" value="Transferase(Phosphotransferase) domain 1"/>
    <property type="match status" value="1"/>
</dbReference>
<evidence type="ECO:0000313" key="11">
    <source>
        <dbReference type="EMBL" id="MCD9646129.1"/>
    </source>
</evidence>
<keyword evidence="5" id="KW-0418">Kinase</keyword>
<feature type="compositionally biased region" description="Polar residues" evidence="9">
    <location>
        <begin position="439"/>
        <end position="450"/>
    </location>
</feature>
<feature type="binding site" evidence="7">
    <location>
        <position position="38"/>
    </location>
    <ligand>
        <name>ATP</name>
        <dbReference type="ChEBI" id="CHEBI:30616"/>
    </ligand>
</feature>
<feature type="compositionally biased region" description="Basic and acidic residues" evidence="9">
    <location>
        <begin position="327"/>
        <end position="336"/>
    </location>
</feature>
<keyword evidence="12" id="KW-1185">Reference proteome</keyword>
<evidence type="ECO:0000256" key="3">
    <source>
        <dbReference type="ARBA" id="ARBA00022679"/>
    </source>
</evidence>
<reference evidence="11 12" key="1">
    <citation type="journal article" date="2021" name="BMC Genomics">
        <title>Datura genome reveals duplications of psychoactive alkaloid biosynthetic genes and high mutation rate following tissue culture.</title>
        <authorList>
            <person name="Rajewski A."/>
            <person name="Carter-House D."/>
            <person name="Stajich J."/>
            <person name="Litt A."/>
        </authorList>
    </citation>
    <scope>NUCLEOTIDE SEQUENCE [LARGE SCALE GENOMIC DNA]</scope>
    <source>
        <strain evidence="11">AR-01</strain>
    </source>
</reference>
<dbReference type="InterPro" id="IPR008271">
    <property type="entry name" value="Ser/Thr_kinase_AS"/>
</dbReference>
<dbReference type="InterPro" id="IPR050235">
    <property type="entry name" value="CK1_Ser-Thr_kinase"/>
</dbReference>
<evidence type="ECO:0000256" key="7">
    <source>
        <dbReference type="PROSITE-ProRule" id="PRU10141"/>
    </source>
</evidence>
<feature type="region of interest" description="Disordered" evidence="9">
    <location>
        <begin position="382"/>
        <end position="450"/>
    </location>
</feature>
<keyword evidence="8" id="KW-0723">Serine/threonine-protein kinase</keyword>
<organism evidence="11 12">
    <name type="scientific">Datura stramonium</name>
    <name type="common">Jimsonweed</name>
    <name type="synonym">Common thornapple</name>
    <dbReference type="NCBI Taxonomy" id="4076"/>
    <lineage>
        <taxon>Eukaryota</taxon>
        <taxon>Viridiplantae</taxon>
        <taxon>Streptophyta</taxon>
        <taxon>Embryophyta</taxon>
        <taxon>Tracheophyta</taxon>
        <taxon>Spermatophyta</taxon>
        <taxon>Magnoliopsida</taxon>
        <taxon>eudicotyledons</taxon>
        <taxon>Gunneridae</taxon>
        <taxon>Pentapetalae</taxon>
        <taxon>asterids</taxon>
        <taxon>lamiids</taxon>
        <taxon>Solanales</taxon>
        <taxon>Solanaceae</taxon>
        <taxon>Solanoideae</taxon>
        <taxon>Datureae</taxon>
        <taxon>Datura</taxon>
    </lineage>
</organism>
<evidence type="ECO:0000256" key="5">
    <source>
        <dbReference type="ARBA" id="ARBA00022777"/>
    </source>
</evidence>
<dbReference type="InterPro" id="IPR011009">
    <property type="entry name" value="Kinase-like_dom_sf"/>
</dbReference>
<evidence type="ECO:0000256" key="6">
    <source>
        <dbReference type="ARBA" id="ARBA00022840"/>
    </source>
</evidence>
<evidence type="ECO:0000256" key="2">
    <source>
        <dbReference type="ARBA" id="ARBA00012513"/>
    </source>
</evidence>
<dbReference type="PANTHER" id="PTHR11909">
    <property type="entry name" value="CASEIN KINASE-RELATED"/>
    <property type="match status" value="1"/>
</dbReference>
<dbReference type="PROSITE" id="PS00107">
    <property type="entry name" value="PROTEIN_KINASE_ATP"/>
    <property type="match status" value="1"/>
</dbReference>
<dbReference type="PROSITE" id="PS50011">
    <property type="entry name" value="PROTEIN_KINASE_DOM"/>
    <property type="match status" value="1"/>
</dbReference>
<dbReference type="Pfam" id="PF00069">
    <property type="entry name" value="Pkinase"/>
    <property type="match status" value="1"/>
</dbReference>
<gene>
    <name evidence="11" type="primary">CKL2_2</name>
    <name evidence="11" type="ORF">HAX54_035697</name>
</gene>
<keyword evidence="3" id="KW-0808">Transferase</keyword>
<dbReference type="CDD" id="cd14125">
    <property type="entry name" value="STKc_CK1_delta_epsilon"/>
    <property type="match status" value="1"/>
</dbReference>
<name>A0ABS8VHD6_DATST</name>
<dbReference type="SMART" id="SM00220">
    <property type="entry name" value="S_TKc"/>
    <property type="match status" value="1"/>
</dbReference>
<evidence type="ECO:0000256" key="9">
    <source>
        <dbReference type="SAM" id="MobiDB-lite"/>
    </source>
</evidence>
<accession>A0ABS8VHD6</accession>
<proteinExistence type="inferred from homology"/>
<feature type="region of interest" description="Disordered" evidence="9">
    <location>
        <begin position="303"/>
        <end position="367"/>
    </location>
</feature>
<evidence type="ECO:0000256" key="1">
    <source>
        <dbReference type="ARBA" id="ARBA00005926"/>
    </source>
</evidence>
<evidence type="ECO:0000256" key="8">
    <source>
        <dbReference type="RuleBase" id="RU000304"/>
    </source>
</evidence>
<dbReference type="SUPFAM" id="SSF56112">
    <property type="entry name" value="Protein kinase-like (PK-like)"/>
    <property type="match status" value="1"/>
</dbReference>
<dbReference type="InterPro" id="IPR017441">
    <property type="entry name" value="Protein_kinase_ATP_BS"/>
</dbReference>